<dbReference type="InterPro" id="IPR036442">
    <property type="entry name" value="ProQ/FinO_sf"/>
</dbReference>
<keyword evidence="4" id="KW-1185">Reference proteome</keyword>
<evidence type="ECO:0000259" key="2">
    <source>
        <dbReference type="SMART" id="SM00945"/>
    </source>
</evidence>
<proteinExistence type="predicted"/>
<reference evidence="3 4" key="1">
    <citation type="submission" date="2019-07" db="EMBL/GenBank/DDBJ databases">
        <title>Whole genome shotgun sequence of Rhizobium naphthalenivorans NBRC 107585.</title>
        <authorList>
            <person name="Hosoyama A."/>
            <person name="Uohara A."/>
            <person name="Ohji S."/>
            <person name="Ichikawa N."/>
        </authorList>
    </citation>
    <scope>NUCLEOTIDE SEQUENCE [LARGE SCALE GENOMIC DNA]</scope>
    <source>
        <strain evidence="3 4">NBRC 107585</strain>
    </source>
</reference>
<dbReference type="Gene3D" id="1.10.1710.10">
    <property type="entry name" value="ProQ/FinO domain"/>
    <property type="match status" value="1"/>
</dbReference>
<comment type="caution">
    <text evidence="3">The sequence shown here is derived from an EMBL/GenBank/DDBJ whole genome shotgun (WGS) entry which is preliminary data.</text>
</comment>
<protein>
    <recommendedName>
        <fullName evidence="2">ProQ/FinO domain-containing protein</fullName>
    </recommendedName>
</protein>
<accession>A0A512HP85</accession>
<dbReference type="Pfam" id="PF04352">
    <property type="entry name" value="ProQ"/>
    <property type="match status" value="1"/>
</dbReference>
<sequence length="153" mass="16588">MDGVIDGDDMNNEQASELKPWATSQGLVTASANDLKKAAAINELLIDVAAILPHKETDPVLPFEIGIFEQFSARLQPGIARIRLRRAVAAYAAAKNYLLACAQPDAMRHDIAGRPTSPVSADDRMAAQRRVLEIRRERKLQADIAGISGTQQG</sequence>
<evidence type="ECO:0000313" key="4">
    <source>
        <dbReference type="Proteomes" id="UP000321717"/>
    </source>
</evidence>
<name>A0A512HP85_9HYPH</name>
<evidence type="ECO:0000313" key="3">
    <source>
        <dbReference type="EMBL" id="GEO87264.1"/>
    </source>
</evidence>
<dbReference type="SUPFAM" id="SSF48657">
    <property type="entry name" value="FinO-like"/>
    <property type="match status" value="1"/>
</dbReference>
<organism evidence="3 4">
    <name type="scientific">Ciceribacter naphthalenivorans</name>
    <dbReference type="NCBI Taxonomy" id="1118451"/>
    <lineage>
        <taxon>Bacteria</taxon>
        <taxon>Pseudomonadati</taxon>
        <taxon>Pseudomonadota</taxon>
        <taxon>Alphaproteobacteria</taxon>
        <taxon>Hyphomicrobiales</taxon>
        <taxon>Rhizobiaceae</taxon>
        <taxon>Ciceribacter</taxon>
    </lineage>
</organism>
<dbReference type="AlphaFoldDB" id="A0A512HP85"/>
<dbReference type="SMART" id="SM00945">
    <property type="entry name" value="ProQ"/>
    <property type="match status" value="1"/>
</dbReference>
<dbReference type="InterPro" id="IPR016103">
    <property type="entry name" value="ProQ/FinO"/>
</dbReference>
<feature type="domain" description="ProQ/FinO" evidence="2">
    <location>
        <begin position="43"/>
        <end position="147"/>
    </location>
</feature>
<dbReference type="EMBL" id="BJZP01000033">
    <property type="protein sequence ID" value="GEO87264.1"/>
    <property type="molecule type" value="Genomic_DNA"/>
</dbReference>
<gene>
    <name evidence="3" type="ORF">RNA01_41960</name>
</gene>
<dbReference type="Proteomes" id="UP000321717">
    <property type="component" value="Unassembled WGS sequence"/>
</dbReference>
<dbReference type="GO" id="GO:0003723">
    <property type="term" value="F:RNA binding"/>
    <property type="evidence" value="ECO:0007669"/>
    <property type="project" value="UniProtKB-KW"/>
</dbReference>
<evidence type="ECO:0000256" key="1">
    <source>
        <dbReference type="ARBA" id="ARBA00022884"/>
    </source>
</evidence>
<keyword evidence="1" id="KW-0694">RNA-binding</keyword>